<dbReference type="PANTHER" id="PTHR43814">
    <property type="entry name" value="ARGININOSUCCINATE LYASE"/>
    <property type="match status" value="1"/>
</dbReference>
<feature type="domain" description="Fumarate lyase N-terminal" evidence="7">
    <location>
        <begin position="13"/>
        <end position="307"/>
    </location>
</feature>
<keyword evidence="6 9" id="KW-0456">Lyase</keyword>
<comment type="similarity">
    <text evidence="3">In the N-terminal section; belongs to the lyase 1 family. Argininosuccinate lyase subfamily.</text>
</comment>
<protein>
    <recommendedName>
        <fullName evidence="4 6">Argininosuccinate lyase</fullName>
        <shortName evidence="6">ASAL</shortName>
        <ecNumber evidence="4 6">4.3.2.1</ecNumber>
    </recommendedName>
    <alternativeName>
        <fullName evidence="6">Arginosuccinase</fullName>
    </alternativeName>
</protein>
<evidence type="ECO:0000259" key="8">
    <source>
        <dbReference type="Pfam" id="PF14698"/>
    </source>
</evidence>
<comment type="subcellular location">
    <subcellularLocation>
        <location evidence="6">Cytoplasm</location>
    </subcellularLocation>
</comment>
<dbReference type="InterPro" id="IPR000362">
    <property type="entry name" value="Fumarate_lyase_fam"/>
</dbReference>
<evidence type="ECO:0000256" key="5">
    <source>
        <dbReference type="ARBA" id="ARBA00022571"/>
    </source>
</evidence>
<evidence type="ECO:0000313" key="9">
    <source>
        <dbReference type="EMBL" id="MCX2974152.1"/>
    </source>
</evidence>
<comment type="similarity">
    <text evidence="6">Belongs to the lyase 1 family. Argininosuccinate lyase subfamily.</text>
</comment>
<keyword evidence="10" id="KW-1185">Reference proteome</keyword>
<keyword evidence="6" id="KW-0963">Cytoplasm</keyword>
<comment type="catalytic activity">
    <reaction evidence="1 6">
        <text>2-(N(omega)-L-arginino)succinate = fumarate + L-arginine</text>
        <dbReference type="Rhea" id="RHEA:24020"/>
        <dbReference type="ChEBI" id="CHEBI:29806"/>
        <dbReference type="ChEBI" id="CHEBI:32682"/>
        <dbReference type="ChEBI" id="CHEBI:57472"/>
        <dbReference type="EC" id="4.3.2.1"/>
    </reaction>
</comment>
<evidence type="ECO:0000259" key="7">
    <source>
        <dbReference type="Pfam" id="PF00206"/>
    </source>
</evidence>
<evidence type="ECO:0000256" key="1">
    <source>
        <dbReference type="ARBA" id="ARBA00000985"/>
    </source>
</evidence>
<feature type="domain" description="Argininosuccinate lyase C-terminal" evidence="8">
    <location>
        <begin position="370"/>
        <end position="437"/>
    </location>
</feature>
<dbReference type="InterPro" id="IPR029419">
    <property type="entry name" value="Arg_succ_lyase_C"/>
</dbReference>
<evidence type="ECO:0000256" key="6">
    <source>
        <dbReference type="HAMAP-Rule" id="MF_00006"/>
    </source>
</evidence>
<dbReference type="InterPro" id="IPR024083">
    <property type="entry name" value="Fumarase/histidase_N"/>
</dbReference>
<comment type="pathway">
    <text evidence="2 6">Amino-acid biosynthesis; L-arginine biosynthesis; L-arginine from L-ornithine and carbamoyl phosphate: step 3/3.</text>
</comment>
<dbReference type="NCBIfam" id="TIGR00838">
    <property type="entry name" value="argH"/>
    <property type="match status" value="1"/>
</dbReference>
<dbReference type="InterPro" id="IPR008948">
    <property type="entry name" value="L-Aspartase-like"/>
</dbReference>
<dbReference type="Proteomes" id="UP001143307">
    <property type="component" value="Unassembled WGS sequence"/>
</dbReference>
<evidence type="ECO:0000256" key="3">
    <source>
        <dbReference type="ARBA" id="ARBA00005552"/>
    </source>
</evidence>
<dbReference type="Gene3D" id="1.20.200.10">
    <property type="entry name" value="Fumarase/aspartase (Central domain)"/>
    <property type="match status" value="1"/>
</dbReference>
<organism evidence="9 10">
    <name type="scientific">Candidatus Seongchinamella marina</name>
    <dbReference type="NCBI Taxonomy" id="2518990"/>
    <lineage>
        <taxon>Bacteria</taxon>
        <taxon>Pseudomonadati</taxon>
        <taxon>Pseudomonadota</taxon>
        <taxon>Gammaproteobacteria</taxon>
        <taxon>Cellvibrionales</taxon>
        <taxon>Halieaceae</taxon>
        <taxon>Seongchinamella</taxon>
    </lineage>
</organism>
<reference evidence="9" key="1">
    <citation type="submission" date="2019-02" db="EMBL/GenBank/DDBJ databases">
        <authorList>
            <person name="Li S.-H."/>
        </authorList>
    </citation>
    <scope>NUCLEOTIDE SEQUENCE</scope>
    <source>
        <strain evidence="9">IMCC8485</strain>
    </source>
</reference>
<evidence type="ECO:0000256" key="2">
    <source>
        <dbReference type="ARBA" id="ARBA00004941"/>
    </source>
</evidence>
<dbReference type="EC" id="4.3.2.1" evidence="4 6"/>
<dbReference type="SUPFAM" id="SSF48557">
    <property type="entry name" value="L-aspartase-like"/>
    <property type="match status" value="1"/>
</dbReference>
<gene>
    <name evidence="6 9" type="primary">argH</name>
    <name evidence="9" type="ORF">EYC87_11220</name>
</gene>
<dbReference type="Pfam" id="PF14698">
    <property type="entry name" value="ASL_C2"/>
    <property type="match status" value="1"/>
</dbReference>
<dbReference type="PROSITE" id="PS00163">
    <property type="entry name" value="FUMARATE_LYASES"/>
    <property type="match status" value="1"/>
</dbReference>
<dbReference type="CDD" id="cd01359">
    <property type="entry name" value="Argininosuccinate_lyase"/>
    <property type="match status" value="1"/>
</dbReference>
<accession>A0ABT3SVY0</accession>
<dbReference type="HAMAP" id="MF_00006">
    <property type="entry name" value="Arg_succ_lyase"/>
    <property type="match status" value="1"/>
</dbReference>
<dbReference type="InterPro" id="IPR009049">
    <property type="entry name" value="Argininosuccinate_lyase"/>
</dbReference>
<dbReference type="EMBL" id="SHNP01000003">
    <property type="protein sequence ID" value="MCX2974152.1"/>
    <property type="molecule type" value="Genomic_DNA"/>
</dbReference>
<dbReference type="InterPro" id="IPR022761">
    <property type="entry name" value="Fumarate_lyase_N"/>
</dbReference>
<proteinExistence type="inferred from homology"/>
<keyword evidence="6" id="KW-0028">Amino-acid biosynthesis</keyword>
<dbReference type="PRINTS" id="PR00145">
    <property type="entry name" value="ARGSUCLYASE"/>
</dbReference>
<name>A0ABT3SVY0_9GAMM</name>
<dbReference type="Pfam" id="PF00206">
    <property type="entry name" value="Lyase_1"/>
    <property type="match status" value="1"/>
</dbReference>
<evidence type="ECO:0000313" key="10">
    <source>
        <dbReference type="Proteomes" id="UP001143307"/>
    </source>
</evidence>
<sequence>MSKQQDTSKLWGGRFSEATDSFVQRFTASVSFDQRMAAEDIAGSLAHAAMLCKVGVLNDEELQQIQDGLAQVQQEIESGEFQWSVELEDVHMNIEARLTALIGVTGKKLHTGRSRNDQVATDIRLFLRSAIDLIAEELTRLQFGTIELAAQNTDTIMPGFTHLQTAQPVSFGHHLLAWNEMLERDFSRLMDCRARMNQSPLGAAALAGTTYPIDRAHTAAALGFDKPTENSLDSVSDRDFAIEFCSFASLLMTHLSRMSEELVIWTSAQFNFIELPDRFCTGSSIMPQKKNPDVPELVRGKVGRVNGHLISLLTLMKSQPLAYNKDNQEDKEPLFDTVDTVLDSLRAFADMVPAIKPRVEQMREAARSGFSTATDLADYLVGLGLPFRDAHEVVGKAVAHGVNTHMDLAEMELATLQGFCADIGEDVFEVLTLEGSLCARDHLGGTAPGQVAAATERAKALLEQRKESSPSRQ</sequence>
<comment type="caution">
    <text evidence="9">The sequence shown here is derived from an EMBL/GenBank/DDBJ whole genome shotgun (WGS) entry which is preliminary data.</text>
</comment>
<dbReference type="RefSeq" id="WP_279252953.1">
    <property type="nucleotide sequence ID" value="NZ_SHNP01000003.1"/>
</dbReference>
<dbReference type="GO" id="GO:0004056">
    <property type="term" value="F:argininosuccinate lyase activity"/>
    <property type="evidence" value="ECO:0007669"/>
    <property type="project" value="UniProtKB-EC"/>
</dbReference>
<dbReference type="Gene3D" id="1.10.275.10">
    <property type="entry name" value="Fumarase/aspartase (N-terminal domain)"/>
    <property type="match status" value="1"/>
</dbReference>
<dbReference type="InterPro" id="IPR020557">
    <property type="entry name" value="Fumarate_lyase_CS"/>
</dbReference>
<evidence type="ECO:0000256" key="4">
    <source>
        <dbReference type="ARBA" id="ARBA00012338"/>
    </source>
</evidence>
<dbReference type="PRINTS" id="PR00149">
    <property type="entry name" value="FUMRATELYASE"/>
</dbReference>
<dbReference type="PANTHER" id="PTHR43814:SF1">
    <property type="entry name" value="ARGININOSUCCINATE LYASE"/>
    <property type="match status" value="1"/>
</dbReference>
<dbReference type="Gene3D" id="1.10.40.30">
    <property type="entry name" value="Fumarase/aspartase (C-terminal domain)"/>
    <property type="match status" value="1"/>
</dbReference>
<keyword evidence="5 6" id="KW-0055">Arginine biosynthesis</keyword>